<dbReference type="RefSeq" id="WP_207179544.1">
    <property type="nucleotide sequence ID" value="NZ_AP024145.1"/>
</dbReference>
<gene>
    <name evidence="1" type="ORF">mvi_49960</name>
</gene>
<reference evidence="1" key="1">
    <citation type="submission" date="2020-11" db="EMBL/GenBank/DDBJ databases">
        <title>Complete genome sequence of a novel pathogenic Methylobacterium strain isolated from rice in Vietnam.</title>
        <authorList>
            <person name="Lai K."/>
            <person name="Okazaki S."/>
            <person name="Higashi K."/>
            <person name="Mori H."/>
            <person name="Toyoda A."/>
            <person name="Kurokawa K."/>
        </authorList>
    </citation>
    <scope>NUCLEOTIDE SEQUENCE</scope>
    <source>
        <strain evidence="1">VL1</strain>
    </source>
</reference>
<organism evidence="1 2">
    <name type="scientific">Methylobacterium indicum</name>
    <dbReference type="NCBI Taxonomy" id="1775910"/>
    <lineage>
        <taxon>Bacteria</taxon>
        <taxon>Pseudomonadati</taxon>
        <taxon>Pseudomonadota</taxon>
        <taxon>Alphaproteobacteria</taxon>
        <taxon>Hyphomicrobiales</taxon>
        <taxon>Methylobacteriaceae</taxon>
        <taxon>Methylobacterium</taxon>
    </lineage>
</organism>
<dbReference type="EMBL" id="AP024145">
    <property type="protein sequence ID" value="BCM86535.1"/>
    <property type="molecule type" value="Genomic_DNA"/>
</dbReference>
<dbReference type="KEGG" id="mind:mvi_49960"/>
<name>A0A8H8WY49_9HYPH</name>
<evidence type="ECO:0000313" key="1">
    <source>
        <dbReference type="EMBL" id="BCM86535.1"/>
    </source>
</evidence>
<proteinExistence type="predicted"/>
<evidence type="ECO:0000313" key="2">
    <source>
        <dbReference type="Proteomes" id="UP000663508"/>
    </source>
</evidence>
<accession>A0A8H8WY49</accession>
<sequence>MKRMERDLDSVQAQVVPREEYEQRWTEHDRGMDRVDKRLDRAEAVRLKP</sequence>
<dbReference type="Proteomes" id="UP000663508">
    <property type="component" value="Chromosome"/>
</dbReference>
<protein>
    <submittedName>
        <fullName evidence="1">Uncharacterized protein</fullName>
    </submittedName>
</protein>
<dbReference type="AlphaFoldDB" id="A0A8H8WY49"/>